<dbReference type="InterPro" id="IPR005123">
    <property type="entry name" value="Oxoglu/Fe-dep_dioxygenase_dom"/>
</dbReference>
<organism evidence="8 9">
    <name type="scientific">Diplodia corticola</name>
    <dbReference type="NCBI Taxonomy" id="236234"/>
    <lineage>
        <taxon>Eukaryota</taxon>
        <taxon>Fungi</taxon>
        <taxon>Dikarya</taxon>
        <taxon>Ascomycota</taxon>
        <taxon>Pezizomycotina</taxon>
        <taxon>Dothideomycetes</taxon>
        <taxon>Dothideomycetes incertae sedis</taxon>
        <taxon>Botryosphaeriales</taxon>
        <taxon>Botryosphaeriaceae</taxon>
        <taxon>Diplodia</taxon>
    </lineage>
</organism>
<evidence type="ECO:0000256" key="6">
    <source>
        <dbReference type="SAM" id="MobiDB-lite"/>
    </source>
</evidence>
<dbReference type="SUPFAM" id="SSF51197">
    <property type="entry name" value="Clavaminate synthase-like"/>
    <property type="match status" value="1"/>
</dbReference>
<dbReference type="InterPro" id="IPR027443">
    <property type="entry name" value="IPNS-like_sf"/>
</dbReference>
<dbReference type="AlphaFoldDB" id="A0A1J9S1W0"/>
<dbReference type="Proteomes" id="UP000183809">
    <property type="component" value="Unassembled WGS sequence"/>
</dbReference>
<dbReference type="Pfam" id="PF03171">
    <property type="entry name" value="2OG-FeII_Oxy"/>
    <property type="match status" value="1"/>
</dbReference>
<dbReference type="STRING" id="236234.A0A1J9S1W0"/>
<reference evidence="8 9" key="1">
    <citation type="submission" date="2016-10" db="EMBL/GenBank/DDBJ databases">
        <title>Proteomics and genomics reveal pathogen-plant mechanisms compatible with a hemibiotrophic lifestyle of Diplodia corticola.</title>
        <authorList>
            <person name="Fernandes I."/>
            <person name="De Jonge R."/>
            <person name="Van De Peer Y."/>
            <person name="Devreese B."/>
            <person name="Alves A."/>
            <person name="Esteves A.C."/>
        </authorList>
    </citation>
    <scope>NUCLEOTIDE SEQUENCE [LARGE SCALE GENOMIC DNA]</scope>
    <source>
        <strain evidence="8 9">CBS 112549</strain>
    </source>
</reference>
<protein>
    <submittedName>
        <fullName evidence="8">2og-fe oxygenase family</fullName>
    </submittedName>
</protein>
<keyword evidence="9" id="KW-1185">Reference proteome</keyword>
<dbReference type="GO" id="GO:0046872">
    <property type="term" value="F:metal ion binding"/>
    <property type="evidence" value="ECO:0007669"/>
    <property type="project" value="UniProtKB-KW"/>
</dbReference>
<dbReference type="PRINTS" id="PR00682">
    <property type="entry name" value="IPNSYNTHASE"/>
</dbReference>
<proteinExistence type="inferred from homology"/>
<evidence type="ECO:0000256" key="1">
    <source>
        <dbReference type="ARBA" id="ARBA00008056"/>
    </source>
</evidence>
<dbReference type="GO" id="GO:0016491">
    <property type="term" value="F:oxidoreductase activity"/>
    <property type="evidence" value="ECO:0007669"/>
    <property type="project" value="UniProtKB-KW"/>
</dbReference>
<evidence type="ECO:0000256" key="2">
    <source>
        <dbReference type="ARBA" id="ARBA00022723"/>
    </source>
</evidence>
<dbReference type="Gene3D" id="2.60.120.330">
    <property type="entry name" value="B-lactam Antibiotic, Isopenicillin N Synthase, Chain"/>
    <property type="match status" value="1"/>
</dbReference>
<comment type="similarity">
    <text evidence="1 5">Belongs to the iron/ascorbate-dependent oxidoreductase family.</text>
</comment>
<feature type="domain" description="Fe2OG dioxygenase" evidence="7">
    <location>
        <begin position="183"/>
        <end position="303"/>
    </location>
</feature>
<keyword evidence="3 5" id="KW-0560">Oxidoreductase</keyword>
<dbReference type="PROSITE" id="PS51471">
    <property type="entry name" value="FE2OG_OXY"/>
    <property type="match status" value="1"/>
</dbReference>
<evidence type="ECO:0000256" key="3">
    <source>
        <dbReference type="ARBA" id="ARBA00023002"/>
    </source>
</evidence>
<gene>
    <name evidence="8" type="ORF">BKCO1_2600035</name>
</gene>
<keyword evidence="4 5" id="KW-0408">Iron</keyword>
<keyword evidence="2 5" id="KW-0479">Metal-binding</keyword>
<dbReference type="RefSeq" id="XP_020130264.1">
    <property type="nucleotide sequence ID" value="XM_020273433.1"/>
</dbReference>
<dbReference type="InterPro" id="IPR026992">
    <property type="entry name" value="DIOX_N"/>
</dbReference>
<feature type="region of interest" description="Disordered" evidence="6">
    <location>
        <begin position="192"/>
        <end position="221"/>
    </location>
</feature>
<evidence type="ECO:0000313" key="9">
    <source>
        <dbReference type="Proteomes" id="UP000183809"/>
    </source>
</evidence>
<dbReference type="Pfam" id="PF14226">
    <property type="entry name" value="DIOX_N"/>
    <property type="match status" value="1"/>
</dbReference>
<accession>A0A1J9S1W0</accession>
<feature type="compositionally biased region" description="Gly residues" evidence="6">
    <location>
        <begin position="204"/>
        <end position="214"/>
    </location>
</feature>
<dbReference type="PANTHER" id="PTHR10209:SF867">
    <property type="entry name" value="2-OXOGLUTARATE (2OG) AND FE(II)-DEPENDENT OXYGENASE SUPERFAMILY PROTEIN"/>
    <property type="match status" value="1"/>
</dbReference>
<sequence>MPSAIVRPGFHIPTVDISPYVSDPSSAEASDVVEAVNRACTTSGFFQLIGHGIDPAIREAMFAGAKALFDLPFAEKKVLRRGKNRGYEAIGSQALQDGTLPDLKEGYYIGTDAVPFDETKSYRPFTDPNVWPAEHQLPAAVFKHPMNRYYAQVEALSRTVMDVIAAALGHSPDVFAELKNEPVAASMRLLHYPPDPQRQKAGDGDGGGGGGGGVTQQQQQLGAGAHTDFGWTTLLLTDGHAGLEVLDHGSGEWVAVPPERDAYVVNVGDMLQHVTGGRFKSNVHRVRNLGDAHRYSVPYFFDGCLDAKLARLDGKDAGGRALTVEEHMLERFATTYGRGGAEKED</sequence>
<dbReference type="EMBL" id="MNUE01000026">
    <property type="protein sequence ID" value="OJD34004.1"/>
    <property type="molecule type" value="Genomic_DNA"/>
</dbReference>
<evidence type="ECO:0000313" key="8">
    <source>
        <dbReference type="EMBL" id="OJD34004.1"/>
    </source>
</evidence>
<evidence type="ECO:0000259" key="7">
    <source>
        <dbReference type="PROSITE" id="PS51471"/>
    </source>
</evidence>
<evidence type="ECO:0000256" key="5">
    <source>
        <dbReference type="RuleBase" id="RU003682"/>
    </source>
</evidence>
<dbReference type="GO" id="GO:0044283">
    <property type="term" value="P:small molecule biosynthetic process"/>
    <property type="evidence" value="ECO:0007669"/>
    <property type="project" value="UniProtKB-ARBA"/>
</dbReference>
<dbReference type="InterPro" id="IPR044861">
    <property type="entry name" value="IPNS-like_FE2OG_OXY"/>
</dbReference>
<evidence type="ECO:0000256" key="4">
    <source>
        <dbReference type="ARBA" id="ARBA00023004"/>
    </source>
</evidence>
<dbReference type="PANTHER" id="PTHR10209">
    <property type="entry name" value="OXIDOREDUCTASE, 2OG-FE II OXYGENASE FAMILY PROTEIN"/>
    <property type="match status" value="1"/>
</dbReference>
<comment type="caution">
    <text evidence="8">The sequence shown here is derived from an EMBL/GenBank/DDBJ whole genome shotgun (WGS) entry which is preliminary data.</text>
</comment>
<dbReference type="OrthoDB" id="288590at2759"/>
<name>A0A1J9S1W0_9PEZI</name>
<dbReference type="GeneID" id="31013694"/>